<dbReference type="AlphaFoldDB" id="A0A4Y2FI71"/>
<protein>
    <submittedName>
        <fullName evidence="1">Uncharacterized protein</fullName>
    </submittedName>
</protein>
<dbReference type="EMBL" id="BGPR01000957">
    <property type="protein sequence ID" value="GBM41270.1"/>
    <property type="molecule type" value="Genomic_DNA"/>
</dbReference>
<evidence type="ECO:0000313" key="1">
    <source>
        <dbReference type="EMBL" id="GBM41270.1"/>
    </source>
</evidence>
<sequence length="168" mass="19279">MDYGDHCDCITNLSSQCPLKLVPRASKPPSAFCHYSTDQCIHAQTLRWPGSRISVLGAEFIFLTKLKTVQFDLVCDKNHHLWVKRTHFDVVQKFEIYGHLSSVIFRPTTIQKRQICFQQPYSSLAKFGRLSNESNLIRLSRNSQNATLEVHPHFCVEAKKSKELTNQG</sequence>
<dbReference type="Proteomes" id="UP000499080">
    <property type="component" value="Unassembled WGS sequence"/>
</dbReference>
<comment type="caution">
    <text evidence="1">The sequence shown here is derived from an EMBL/GenBank/DDBJ whole genome shotgun (WGS) entry which is preliminary data.</text>
</comment>
<proteinExistence type="predicted"/>
<organism evidence="1 2">
    <name type="scientific">Araneus ventricosus</name>
    <name type="common">Orbweaver spider</name>
    <name type="synonym">Epeira ventricosa</name>
    <dbReference type="NCBI Taxonomy" id="182803"/>
    <lineage>
        <taxon>Eukaryota</taxon>
        <taxon>Metazoa</taxon>
        <taxon>Ecdysozoa</taxon>
        <taxon>Arthropoda</taxon>
        <taxon>Chelicerata</taxon>
        <taxon>Arachnida</taxon>
        <taxon>Araneae</taxon>
        <taxon>Araneomorphae</taxon>
        <taxon>Entelegynae</taxon>
        <taxon>Araneoidea</taxon>
        <taxon>Araneidae</taxon>
        <taxon>Araneus</taxon>
    </lineage>
</organism>
<keyword evidence="2" id="KW-1185">Reference proteome</keyword>
<gene>
    <name evidence="1" type="ORF">AVEN_180558_1</name>
</gene>
<name>A0A4Y2FI71_ARAVE</name>
<reference evidence="1 2" key="1">
    <citation type="journal article" date="2019" name="Sci. Rep.">
        <title>Orb-weaving spider Araneus ventricosus genome elucidates the spidroin gene catalogue.</title>
        <authorList>
            <person name="Kono N."/>
            <person name="Nakamura H."/>
            <person name="Ohtoshi R."/>
            <person name="Moran D.A.P."/>
            <person name="Shinohara A."/>
            <person name="Yoshida Y."/>
            <person name="Fujiwara M."/>
            <person name="Mori M."/>
            <person name="Tomita M."/>
            <person name="Arakawa K."/>
        </authorList>
    </citation>
    <scope>NUCLEOTIDE SEQUENCE [LARGE SCALE GENOMIC DNA]</scope>
</reference>
<evidence type="ECO:0000313" key="2">
    <source>
        <dbReference type="Proteomes" id="UP000499080"/>
    </source>
</evidence>
<accession>A0A4Y2FI71</accession>